<dbReference type="PANTHER" id="PTHR13650">
    <property type="entry name" value="SPATACSIN"/>
    <property type="match status" value="1"/>
</dbReference>
<accession>A0AAQ6ILS2</accession>
<evidence type="ECO:0000259" key="2">
    <source>
        <dbReference type="Pfam" id="PF14649"/>
    </source>
</evidence>
<dbReference type="GO" id="GO:0048489">
    <property type="term" value="P:synaptic vesicle transport"/>
    <property type="evidence" value="ECO:0007669"/>
    <property type="project" value="TreeGrafter"/>
</dbReference>
<organism evidence="3 4">
    <name type="scientific">Anabas testudineus</name>
    <name type="common">Climbing perch</name>
    <name type="synonym">Anthias testudineus</name>
    <dbReference type="NCBI Taxonomy" id="64144"/>
    <lineage>
        <taxon>Eukaryota</taxon>
        <taxon>Metazoa</taxon>
        <taxon>Chordata</taxon>
        <taxon>Craniata</taxon>
        <taxon>Vertebrata</taxon>
        <taxon>Euteleostomi</taxon>
        <taxon>Actinopterygii</taxon>
        <taxon>Neopterygii</taxon>
        <taxon>Teleostei</taxon>
        <taxon>Neoteleostei</taxon>
        <taxon>Acanthomorphata</taxon>
        <taxon>Anabantaria</taxon>
        <taxon>Anabantiformes</taxon>
        <taxon>Anabantoidei</taxon>
        <taxon>Anabantidae</taxon>
        <taxon>Anabas</taxon>
    </lineage>
</organism>
<evidence type="ECO:0000256" key="1">
    <source>
        <dbReference type="SAM" id="MobiDB-lite"/>
    </source>
</evidence>
<dbReference type="InterPro" id="IPR028107">
    <property type="entry name" value="Spatacsin_C_dom"/>
</dbReference>
<sequence length="2413" mass="269883">MLESQPLEKTSIEVAVIPENQHCGDLADIQKAELAPGGSLLGCLGIQGRLVVWNPADRDVPPAAVDGCYRDFLWEEVSVHSRGVCSFRLLAVGSQWHLRLLEVEAEHSACISLLQVSECPGDRLLQTVREQDSSVGELRSLRVLWFAAGRCCMLLNSDWLLQVKWQQVGEEPQMFSCCSIQQTDSSRDTAVYHCVCRETLFILSSTGLITVYSITDGRLLANVDLPAYLNSGLTEEHAASSFSSFCLLQVSADLSTAVAVTRSHAAVAIDLNHYFRMCPDHLLCAVSATRPPLHPQHTREQDSLTSSSCSVATLGSTFSTDRSWEARLASMYNRAQQPPVPSTPSSQPAGMSWTSSLPHLESYRASSLGCSRVPQGGATIAFSVPESSTSSLLTVSDFSALLTFTSPGNRQTTVALWDLESGSVSYHQVEGEAAPVQRCGERQHRLLLKKAGVFQVLFSVSQQDLLSRLMLFGSAATVDVVCHLNNWGRCSIPVHALQAGLKNRQLDTVEFYLKSKENILNPSTAFGAADQPAASALSLSDSVQELCPALDLLCSAVRDSNSDAQSRQFSEQLLNITVNFVNTQIRSVLSCTHHEDPGVQSCVDVLDQYITELRSYMKKFPWPAGGDTSSTNSAVPGQKEVLRDEWEQLPTEEVVHQSILTNQIPRAQAVLRRRSLPEQHLSALRMEGLQQVFSSLQHRDLPTATRLLINMGFSVKKQLHSISLYTSDKDLREFVVQELSRQSSFPEEEMQSVAFIREMERLESLPASRCSVNPTSPRSHLLSCSSVLQMVHSEEGGAHEVLGELVRQRRSDEEGGLWQNLRLDWVRNWDQSFKTTVLLSRIQHTELSSCDSAVLWRYLTGLHDRRRVVSWIQNRETADVSWPELTPELVNSNTVCSSYMRENILDLLARKDVFIPDELSDLQQLLWRLAQGGGVMASSPPVPRYRSPLGLDLHSLFITFCLDHNLQYLLYTYLEHYRLTPRNCPLLSNRSLSESQPWFEMMVKIQEITRDLSDPGLLFQASLTSAQVLLPGSQASLSSLLLEGHSLLVLAAIMFAPGGIDQVMAQGERSVTSERTVDPQLLKMALAPHLKLKAALFPTGSRGNSQSSDISVYHLLQSLHPLDPSRLFGWQAANTLSSTETSELPHFSSPHLVNRFALVENLDFLYYLRHGRPSFAYATFLVQQLSSCCDVTILLQKARQQVYRMALQCFSVPSVASAAVCFCELVGVCSLKLRVDIRAMNTILQHWNQHNTHITTTEHLHTLASKGVKLAEAEPGAAEELIGYLEAAVTDSLEQKGISRSSYEAAQEWALPVQFCQLHSLKLSSVYPTHCASDGQFIHFLLFVQLHNFPPQQVRSLVAQFGPALQAHLSLAFQDLQVYSQRSCGPEAQTYTLSKEESPGSPDHPRELFQVLLKSQEEASPCMYLLQEALVLRCPTLAVLAACQQGAELLPCLCVWVLTSVDSATAGGATSHLVEVPQHHEWTLHDLSIIWRTLLGRGCVRPLLRGFELFQRDCPLVLVLRMFELCCDYRNYSEAKGKLLEFQRTLITLRNSSPAPPGGLPLQWVESQASVLLLTMLQRRSSQYDLHRLLHLLADVDKLLKSNGPDFKKLSQLSELLQGSGVSLSPRLLQPCSPSVQQEEFQAAVDALQAGGRYSQARQVAVLAGLPVHRLLLSQLLQEANSQKSKRQWRRLETRVSFWRKCHEQLKTEDTDPESASQFFLSQTEPEAPDSSVGGEAQTELLDVQERCLLLGFTAHWLSLLSPAPLDKLENLEKKLWISRVRRHVLSVTMEKESVFNLAPPAATPEMNTYEVLMKEFSFSNISGLNTEKCLSVEGLPGSPEEQEELKVDSELNPEERSVLALLVGQLLDNGSIHEAGRVCRYFSLYHPDMWVVLRCHGLASGKLNPEPQEEASEALPRSSITSSPSFSSLSSFVMVTPIEDEVAVQLQRLVDQCRHGNSYCKQVLSLYQLSKELQCSFSEFCREEPRTVLEKLLLSDQPERFRKAQTFIRAQGLSADTVAELVSYAVVHAHLASTQELQPAERQVFRPSEGRDSLVQLIKLCEDPNLVGVKLLENLNTVPLRDLNCIVELLIVAHDCFSLTCNMEGIVRVLQAARHLSHTYLAPGEQFSLLVRLLTGIGRYGEMTYIFDLLHQSHRFEMLLRKKVDTDRRQSSSLKTALLDYIKRCLPADSEKHNMVALCFSMRREIGENHEMAARTQLKMIQSQAWVVTPDLKKSLVKVLGLLKDAAESFSKDSCVRQASRCVRTAKLVALQLHFLNQGSDLRVINLQPTELLRTVTELPRCFQVFVVSEAYGYTPDWAEILYQKVILKGDFVYLEELKRHRPLTSSLFEDIFKKLDGAPSSVTANMKRLLTHCDDVYSRYRLAYQQNLYDVTKMMLEDANTSNYLKDRLTS</sequence>
<proteinExistence type="predicted"/>
<evidence type="ECO:0000313" key="4">
    <source>
        <dbReference type="Proteomes" id="UP000265040"/>
    </source>
</evidence>
<dbReference type="GO" id="GO:0030424">
    <property type="term" value="C:axon"/>
    <property type="evidence" value="ECO:0007669"/>
    <property type="project" value="TreeGrafter"/>
</dbReference>
<keyword evidence="4" id="KW-1185">Reference proteome</keyword>
<dbReference type="InterPro" id="IPR028103">
    <property type="entry name" value="Spatacsin"/>
</dbReference>
<dbReference type="PANTHER" id="PTHR13650:SF0">
    <property type="entry name" value="SPATACSIN"/>
    <property type="match status" value="1"/>
</dbReference>
<dbReference type="GO" id="GO:0008088">
    <property type="term" value="P:axo-dendritic transport"/>
    <property type="evidence" value="ECO:0007669"/>
    <property type="project" value="TreeGrafter"/>
</dbReference>
<dbReference type="GO" id="GO:0007268">
    <property type="term" value="P:chemical synaptic transmission"/>
    <property type="evidence" value="ECO:0007669"/>
    <property type="project" value="TreeGrafter"/>
</dbReference>
<dbReference type="RefSeq" id="XP_026220473.1">
    <property type="nucleotide sequence ID" value="XM_026364688.1"/>
</dbReference>
<dbReference type="GeneTree" id="ENSGT00390000016791"/>
<reference evidence="3" key="2">
    <citation type="submission" date="2025-08" db="UniProtKB">
        <authorList>
            <consortium name="Ensembl"/>
        </authorList>
    </citation>
    <scope>IDENTIFICATION</scope>
</reference>
<dbReference type="Ensembl" id="ENSATET00000064326.2">
    <property type="protein sequence ID" value="ENSATEP00000076224.1"/>
    <property type="gene ID" value="ENSATEG00000027690.2"/>
</dbReference>
<dbReference type="Proteomes" id="UP000265040">
    <property type="component" value="Chromosome 6"/>
</dbReference>
<protein>
    <recommendedName>
        <fullName evidence="2">Spatacsin C-terminal domain-containing protein</fullName>
    </recommendedName>
</protein>
<dbReference type="GO" id="GO:0030425">
    <property type="term" value="C:dendrite"/>
    <property type="evidence" value="ECO:0007669"/>
    <property type="project" value="TreeGrafter"/>
</dbReference>
<evidence type="ECO:0000313" key="3">
    <source>
        <dbReference type="Ensembl" id="ENSATEP00000076224.1"/>
    </source>
</evidence>
<dbReference type="GO" id="GO:0007409">
    <property type="term" value="P:axonogenesis"/>
    <property type="evidence" value="ECO:0007669"/>
    <property type="project" value="TreeGrafter"/>
</dbReference>
<feature type="domain" description="Spatacsin C-terminal" evidence="2">
    <location>
        <begin position="2068"/>
        <end position="2357"/>
    </location>
</feature>
<dbReference type="GeneID" id="113165290"/>
<dbReference type="Pfam" id="PF14649">
    <property type="entry name" value="Spatacsin_C"/>
    <property type="match status" value="1"/>
</dbReference>
<reference evidence="3" key="3">
    <citation type="submission" date="2025-09" db="UniProtKB">
        <authorList>
            <consortium name="Ensembl"/>
        </authorList>
    </citation>
    <scope>IDENTIFICATION</scope>
</reference>
<name>A0AAQ6ILS2_ANATE</name>
<dbReference type="GO" id="GO:0045202">
    <property type="term" value="C:synapse"/>
    <property type="evidence" value="ECO:0007669"/>
    <property type="project" value="TreeGrafter"/>
</dbReference>
<gene>
    <name evidence="3" type="primary">SPG11</name>
</gene>
<dbReference type="GO" id="GO:0005737">
    <property type="term" value="C:cytoplasm"/>
    <property type="evidence" value="ECO:0007669"/>
    <property type="project" value="TreeGrafter"/>
</dbReference>
<feature type="region of interest" description="Disordered" evidence="1">
    <location>
        <begin position="1906"/>
        <end position="1926"/>
    </location>
</feature>
<reference evidence="3 4" key="1">
    <citation type="submission" date="2021-04" db="EMBL/GenBank/DDBJ databases">
        <authorList>
            <consortium name="Wellcome Sanger Institute Data Sharing"/>
        </authorList>
    </citation>
    <scope>NUCLEOTIDE SEQUENCE [LARGE SCALE GENOMIC DNA]</scope>
</reference>
<feature type="region of interest" description="Disordered" evidence="1">
    <location>
        <begin position="334"/>
        <end position="353"/>
    </location>
</feature>